<keyword evidence="2" id="KW-1185">Reference proteome</keyword>
<dbReference type="InterPro" id="IPR005135">
    <property type="entry name" value="Endo/exonuclease/phosphatase"/>
</dbReference>
<reference evidence="3" key="2">
    <citation type="submission" date="2025-08" db="UniProtKB">
        <authorList>
            <consortium name="RefSeq"/>
        </authorList>
    </citation>
    <scope>IDENTIFICATION</scope>
    <source>
        <tissue evidence="3">Leaf</tissue>
    </source>
</reference>
<dbReference type="Proteomes" id="UP000694864">
    <property type="component" value="Chromosome 9"/>
</dbReference>
<feature type="domain" description="Endonuclease/exonuclease/phosphatase" evidence="1">
    <location>
        <begin position="10"/>
        <end position="104"/>
    </location>
</feature>
<evidence type="ECO:0000313" key="2">
    <source>
        <dbReference type="Proteomes" id="UP000694864"/>
    </source>
</evidence>
<gene>
    <name evidence="3" type="primary">LOC104715566</name>
</gene>
<dbReference type="PANTHER" id="PTHR33710:SF77">
    <property type="entry name" value="DNASE I-LIKE SUPERFAMILY PROTEIN"/>
    <property type="match status" value="1"/>
</dbReference>
<protein>
    <submittedName>
        <fullName evidence="3">Uncharacterized protein LOC104715566</fullName>
    </submittedName>
</protein>
<name>A0ABM0TTR5_CAMSA</name>
<reference evidence="2" key="1">
    <citation type="journal article" date="2014" name="Nat. Commun.">
        <title>The emerging biofuel crop Camelina sativa retains a highly undifferentiated hexaploid genome structure.</title>
        <authorList>
            <person name="Kagale S."/>
            <person name="Koh C."/>
            <person name="Nixon J."/>
            <person name="Bollina V."/>
            <person name="Clarke W.E."/>
            <person name="Tuteja R."/>
            <person name="Spillane C."/>
            <person name="Robinson S.J."/>
            <person name="Links M.G."/>
            <person name="Clarke C."/>
            <person name="Higgins E.E."/>
            <person name="Huebert T."/>
            <person name="Sharpe A.G."/>
            <person name="Parkin I.A."/>
        </authorList>
    </citation>
    <scope>NUCLEOTIDE SEQUENCE [LARGE SCALE GENOMIC DNA]</scope>
    <source>
        <strain evidence="2">cv. DH55</strain>
    </source>
</reference>
<dbReference type="PANTHER" id="PTHR33710">
    <property type="entry name" value="BNAC02G09200D PROTEIN"/>
    <property type="match status" value="1"/>
</dbReference>
<dbReference type="Pfam" id="PF03372">
    <property type="entry name" value="Exo_endo_phos"/>
    <property type="match status" value="1"/>
</dbReference>
<dbReference type="SUPFAM" id="SSF56219">
    <property type="entry name" value="DNase I-like"/>
    <property type="match status" value="1"/>
</dbReference>
<proteinExistence type="predicted"/>
<evidence type="ECO:0000259" key="1">
    <source>
        <dbReference type="Pfam" id="PF03372"/>
    </source>
</evidence>
<dbReference type="GeneID" id="104715566"/>
<accession>A0ABM0TTR5</accession>
<dbReference type="RefSeq" id="XP_010431262.1">
    <property type="nucleotide sequence ID" value="XM_010432960.1"/>
</dbReference>
<dbReference type="Gene3D" id="3.60.10.10">
    <property type="entry name" value="Endonuclease/exonuclease/phosphatase"/>
    <property type="match status" value="1"/>
</dbReference>
<evidence type="ECO:0000313" key="3">
    <source>
        <dbReference type="RefSeq" id="XP_010431262.1"/>
    </source>
</evidence>
<dbReference type="InterPro" id="IPR036691">
    <property type="entry name" value="Endo/exonu/phosph_ase_sf"/>
</dbReference>
<organism evidence="2 3">
    <name type="scientific">Camelina sativa</name>
    <name type="common">False flax</name>
    <name type="synonym">Myagrum sativum</name>
    <dbReference type="NCBI Taxonomy" id="90675"/>
    <lineage>
        <taxon>Eukaryota</taxon>
        <taxon>Viridiplantae</taxon>
        <taxon>Streptophyta</taxon>
        <taxon>Embryophyta</taxon>
        <taxon>Tracheophyta</taxon>
        <taxon>Spermatophyta</taxon>
        <taxon>Magnoliopsida</taxon>
        <taxon>eudicotyledons</taxon>
        <taxon>Gunneridae</taxon>
        <taxon>Pentapetalae</taxon>
        <taxon>rosids</taxon>
        <taxon>malvids</taxon>
        <taxon>Brassicales</taxon>
        <taxon>Brassicaceae</taxon>
        <taxon>Camelineae</taxon>
        <taxon>Camelina</taxon>
    </lineage>
</organism>
<sequence length="230" mass="26281">MAADSRIVGKPWTVLGDFNQTLTHSDSSVSLNPNTDLLTRLFRDCLLYSELVDLTYRGCSFTWWNKQTSNPIAKKLDRILVNEDWHHKFPSSFGYFGQPDFSDHSPCCITLNLIVQRHRKAFRFQNFLLLDPNFAPMVADQWLSINIVGSAMFRIAKKLKALKGCIRAFSRDNYSDLEKRVNDAHAEVLQLQQQLLSAPPSTVADLEKAANEKWQTLLQAEESFSVRGLE</sequence>